<keyword evidence="3" id="KW-1185">Reference proteome</keyword>
<dbReference type="AlphaFoldDB" id="A0A5C3M2H0"/>
<feature type="chain" id="PRO_5022750436" description="Extracellular membrane protein CFEM domain-containing protein" evidence="1">
    <location>
        <begin position="19"/>
        <end position="190"/>
    </location>
</feature>
<feature type="signal peptide" evidence="1">
    <location>
        <begin position="1"/>
        <end position="18"/>
    </location>
</feature>
<gene>
    <name evidence="2" type="ORF">BDQ12DRAFT_723401</name>
</gene>
<evidence type="ECO:0000256" key="1">
    <source>
        <dbReference type="SAM" id="SignalP"/>
    </source>
</evidence>
<sequence length="190" mass="19420">MHFTLLFASVFLASQAFAAIPLSNPLSRGLLLARQSGDDLLNSVPEQCRSDCTLIATSLATCSTDNSCVCTDTNGFQLGRCLNCIIQVGASSVASSLVVSQAKKTVDQFYTDCTAEGYPVSRIILEEPSKSSSQITVSAASVTGAANPTAPTSTTTVGAGLVAGSNSVLALGSNHLSLALGMLSGLILVL</sequence>
<dbReference type="EMBL" id="ML213603">
    <property type="protein sequence ID" value="TFK38566.1"/>
    <property type="molecule type" value="Genomic_DNA"/>
</dbReference>
<accession>A0A5C3M2H0</accession>
<evidence type="ECO:0008006" key="4">
    <source>
        <dbReference type="Google" id="ProtNLM"/>
    </source>
</evidence>
<dbReference type="Proteomes" id="UP000308652">
    <property type="component" value="Unassembled WGS sequence"/>
</dbReference>
<reference evidence="2 3" key="1">
    <citation type="journal article" date="2019" name="Nat. Ecol. Evol.">
        <title>Megaphylogeny resolves global patterns of mushroom evolution.</title>
        <authorList>
            <person name="Varga T."/>
            <person name="Krizsan K."/>
            <person name="Foldi C."/>
            <person name="Dima B."/>
            <person name="Sanchez-Garcia M."/>
            <person name="Sanchez-Ramirez S."/>
            <person name="Szollosi G.J."/>
            <person name="Szarkandi J.G."/>
            <person name="Papp V."/>
            <person name="Albert L."/>
            <person name="Andreopoulos W."/>
            <person name="Angelini C."/>
            <person name="Antonin V."/>
            <person name="Barry K.W."/>
            <person name="Bougher N.L."/>
            <person name="Buchanan P."/>
            <person name="Buyck B."/>
            <person name="Bense V."/>
            <person name="Catcheside P."/>
            <person name="Chovatia M."/>
            <person name="Cooper J."/>
            <person name="Damon W."/>
            <person name="Desjardin D."/>
            <person name="Finy P."/>
            <person name="Geml J."/>
            <person name="Haridas S."/>
            <person name="Hughes K."/>
            <person name="Justo A."/>
            <person name="Karasinski D."/>
            <person name="Kautmanova I."/>
            <person name="Kiss B."/>
            <person name="Kocsube S."/>
            <person name="Kotiranta H."/>
            <person name="LaButti K.M."/>
            <person name="Lechner B.E."/>
            <person name="Liimatainen K."/>
            <person name="Lipzen A."/>
            <person name="Lukacs Z."/>
            <person name="Mihaltcheva S."/>
            <person name="Morgado L.N."/>
            <person name="Niskanen T."/>
            <person name="Noordeloos M.E."/>
            <person name="Ohm R.A."/>
            <person name="Ortiz-Santana B."/>
            <person name="Ovrebo C."/>
            <person name="Racz N."/>
            <person name="Riley R."/>
            <person name="Savchenko A."/>
            <person name="Shiryaev A."/>
            <person name="Soop K."/>
            <person name="Spirin V."/>
            <person name="Szebenyi C."/>
            <person name="Tomsovsky M."/>
            <person name="Tulloss R.E."/>
            <person name="Uehling J."/>
            <person name="Grigoriev I.V."/>
            <person name="Vagvolgyi C."/>
            <person name="Papp T."/>
            <person name="Martin F.M."/>
            <person name="Miettinen O."/>
            <person name="Hibbett D.S."/>
            <person name="Nagy L.G."/>
        </authorList>
    </citation>
    <scope>NUCLEOTIDE SEQUENCE [LARGE SCALE GENOMIC DNA]</scope>
    <source>
        <strain evidence="2 3">CBS 166.37</strain>
    </source>
</reference>
<proteinExistence type="predicted"/>
<name>A0A5C3M2H0_9AGAR</name>
<organism evidence="2 3">
    <name type="scientific">Crucibulum laeve</name>
    <dbReference type="NCBI Taxonomy" id="68775"/>
    <lineage>
        <taxon>Eukaryota</taxon>
        <taxon>Fungi</taxon>
        <taxon>Dikarya</taxon>
        <taxon>Basidiomycota</taxon>
        <taxon>Agaricomycotina</taxon>
        <taxon>Agaricomycetes</taxon>
        <taxon>Agaricomycetidae</taxon>
        <taxon>Agaricales</taxon>
        <taxon>Agaricineae</taxon>
        <taxon>Nidulariaceae</taxon>
        <taxon>Crucibulum</taxon>
    </lineage>
</organism>
<protein>
    <recommendedName>
        <fullName evidence="4">Extracellular membrane protein CFEM domain-containing protein</fullName>
    </recommendedName>
</protein>
<keyword evidence="1" id="KW-0732">Signal</keyword>
<evidence type="ECO:0000313" key="3">
    <source>
        <dbReference type="Proteomes" id="UP000308652"/>
    </source>
</evidence>
<evidence type="ECO:0000313" key="2">
    <source>
        <dbReference type="EMBL" id="TFK38566.1"/>
    </source>
</evidence>